<dbReference type="GO" id="GO:0005576">
    <property type="term" value="C:extracellular region"/>
    <property type="evidence" value="ECO:0007669"/>
    <property type="project" value="UniProtKB-SubCell"/>
</dbReference>
<evidence type="ECO:0000256" key="3">
    <source>
        <dbReference type="ARBA" id="ARBA00022729"/>
    </source>
</evidence>
<comment type="subcellular location">
    <subcellularLocation>
        <location evidence="12">Secreted</location>
    </subcellularLocation>
</comment>
<dbReference type="EnsemblMetazoa" id="MDOA014582-RA">
    <property type="protein sequence ID" value="MDOA014582-PA"/>
    <property type="gene ID" value="MDOA014582"/>
</dbReference>
<evidence type="ECO:0000256" key="13">
    <source>
        <dbReference type="SAM" id="MobiDB-lite"/>
    </source>
</evidence>
<feature type="signal peptide" evidence="12">
    <location>
        <begin position="1"/>
        <end position="24"/>
    </location>
</feature>
<dbReference type="EC" id="3.4.21.-" evidence="11"/>
<keyword evidence="5 11" id="KW-0720">Serine protease</keyword>
<feature type="chain" id="PRO_5014271669" description="CLIP domain-containing serine protease" evidence="12">
    <location>
        <begin position="25"/>
        <end position="525"/>
    </location>
</feature>
<evidence type="ECO:0000256" key="5">
    <source>
        <dbReference type="ARBA" id="ARBA00022825"/>
    </source>
</evidence>
<comment type="catalytic activity">
    <reaction evidence="1">
        <text>Preferential cleavage: Arg-|-Xaa, Lys-|-Xaa.</text>
        <dbReference type="EC" id="3.4.21.10"/>
    </reaction>
</comment>
<evidence type="ECO:0000256" key="11">
    <source>
        <dbReference type="RuleBase" id="RU363034"/>
    </source>
</evidence>
<evidence type="ECO:0000256" key="2">
    <source>
        <dbReference type="ARBA" id="ARBA00022670"/>
    </source>
</evidence>
<feature type="compositionally biased region" description="Low complexity" evidence="13">
    <location>
        <begin position="106"/>
        <end position="115"/>
    </location>
</feature>
<dbReference type="InterPro" id="IPR033116">
    <property type="entry name" value="TRYPSIN_SER"/>
</dbReference>
<dbReference type="FunFam" id="2.40.10.10:FF:000028">
    <property type="entry name" value="Serine protease easter"/>
    <property type="match status" value="1"/>
</dbReference>
<evidence type="ECO:0000256" key="1">
    <source>
        <dbReference type="ARBA" id="ARBA00001656"/>
    </source>
</evidence>
<dbReference type="FunFam" id="2.40.10.10:FF:000134">
    <property type="entry name" value="Uncharacterized protein, isoform B"/>
    <property type="match status" value="1"/>
</dbReference>
<dbReference type="PROSITE" id="PS51888">
    <property type="entry name" value="CLIP"/>
    <property type="match status" value="2"/>
</dbReference>
<keyword evidence="12" id="KW-0964">Secreted</keyword>
<keyword evidence="7" id="KW-0865">Zymogen</keyword>
<proteinExistence type="inferred from homology"/>
<feature type="compositionally biased region" description="Pro residues" evidence="13">
    <location>
        <begin position="96"/>
        <end position="105"/>
    </location>
</feature>
<accession>A0A1I8NFA1</accession>
<gene>
    <name evidence="16" type="primary">101893837</name>
</gene>
<dbReference type="PROSITE" id="PS00135">
    <property type="entry name" value="TRYPSIN_SER"/>
    <property type="match status" value="1"/>
</dbReference>
<feature type="region of interest" description="Disordered" evidence="13">
    <location>
        <begin position="146"/>
        <end position="186"/>
    </location>
</feature>
<evidence type="ECO:0000256" key="4">
    <source>
        <dbReference type="ARBA" id="ARBA00022801"/>
    </source>
</evidence>
<dbReference type="GO" id="GO:0004252">
    <property type="term" value="F:serine-type endopeptidase activity"/>
    <property type="evidence" value="ECO:0007669"/>
    <property type="project" value="UniProtKB-UniRule"/>
</dbReference>
<dbReference type="Gene3D" id="3.30.1640.30">
    <property type="match status" value="2"/>
</dbReference>
<dbReference type="OrthoDB" id="425190at2759"/>
<dbReference type="InterPro" id="IPR001254">
    <property type="entry name" value="Trypsin_dom"/>
</dbReference>
<reference evidence="16" key="1">
    <citation type="submission" date="2020-05" db="UniProtKB">
        <authorList>
            <consortium name="EnsemblMetazoa"/>
        </authorList>
    </citation>
    <scope>IDENTIFICATION</scope>
    <source>
        <strain evidence="16">Aabys</strain>
    </source>
</reference>
<sequence length="525" mass="57713">MRAFIGCHKVALIVLACITVPVLSQRNFRQVNSQYCVTPENYYGQCVTLSYCPQIANAFQTTNQRQAQQYVIQSQRACGTRSINGDPVVCCSNPITAPPPQPQPTTRPNRQTARPVTPAPTNPFIATQRPNINPTNPFLNPVTQSPVQPVTQPPVVRPTPPPTPAPSIAPSIPTIDNKATSCRGPDSREGTCVTLINCPVLVEELQIKQTDPVFTNYLRISNTICGGTNTLVCCPQAAQPVTSSPITKNNDVIPRRLPSVEEGCGYTSNSYKKIVGGEVSKRGAWPWVALIGYDDQLSPSPFKCGGALVTARHVVTAAHCLRRDLKFVRLGEHDLSTETEARTVDINVVRSEKHPEYNARNGHSDLAILYLERNVEFTEFISPICMPTTPLLRQKSYVKHTPFVVGWGKTMEGGVSANVLQELQIPVYDNSVCRDRYQKQNRLFTENQFDSAVLCAGVLSGGKDTCQGDSGGPLMIPEPYQNNVRYYLIGVVSYGIGCARPEIPGVYTSTQHFMDWIQQKIANTP</sequence>
<evidence type="ECO:0000256" key="10">
    <source>
        <dbReference type="ARBA" id="ARBA00024195"/>
    </source>
</evidence>
<dbReference type="Pfam" id="PF12032">
    <property type="entry name" value="CLIP"/>
    <property type="match status" value="2"/>
</dbReference>
<dbReference type="InterPro" id="IPR018114">
    <property type="entry name" value="TRYPSIN_HIS"/>
</dbReference>
<feature type="domain" description="Clip" evidence="15">
    <location>
        <begin position="181"/>
        <end position="234"/>
    </location>
</feature>
<dbReference type="VEuPathDB" id="VectorBase:MDOA014582"/>
<dbReference type="PANTHER" id="PTHR24252">
    <property type="entry name" value="ACROSIN-RELATED"/>
    <property type="match status" value="1"/>
</dbReference>
<keyword evidence="8" id="KW-1015">Disulfide bond</keyword>
<comment type="domain">
    <text evidence="12">The clip domain consists of 35-55 residues which are 'knitted' together usually by 3 conserved disulfide bonds forming a clip-like compact structure.</text>
</comment>
<feature type="domain" description="Clip" evidence="15">
    <location>
        <begin position="35"/>
        <end position="91"/>
    </location>
</feature>
<dbReference type="EnsemblMetazoa" id="MDOA014582-RB">
    <property type="protein sequence ID" value="MDOA014582-PB"/>
    <property type="gene ID" value="MDOA014582"/>
</dbReference>
<dbReference type="AlphaFoldDB" id="A0A1I8NFA1"/>
<evidence type="ECO:0000256" key="12">
    <source>
        <dbReference type="RuleBase" id="RU366078"/>
    </source>
</evidence>
<dbReference type="InterPro" id="IPR009003">
    <property type="entry name" value="Peptidase_S1_PA"/>
</dbReference>
<dbReference type="Pfam" id="PF00089">
    <property type="entry name" value="Trypsin"/>
    <property type="match status" value="1"/>
</dbReference>
<comment type="similarity">
    <text evidence="10 12">Belongs to the peptidase S1 family. CLIP subfamily.</text>
</comment>
<dbReference type="PANTHER" id="PTHR24252:SF8">
    <property type="entry name" value="ACROSIN"/>
    <property type="match status" value="1"/>
</dbReference>
<evidence type="ECO:0000256" key="6">
    <source>
        <dbReference type="ARBA" id="ARBA00022837"/>
    </source>
</evidence>
<organism evidence="16">
    <name type="scientific">Musca domestica</name>
    <name type="common">House fly</name>
    <dbReference type="NCBI Taxonomy" id="7370"/>
    <lineage>
        <taxon>Eukaryota</taxon>
        <taxon>Metazoa</taxon>
        <taxon>Ecdysozoa</taxon>
        <taxon>Arthropoda</taxon>
        <taxon>Hexapoda</taxon>
        <taxon>Insecta</taxon>
        <taxon>Pterygota</taxon>
        <taxon>Neoptera</taxon>
        <taxon>Endopterygota</taxon>
        <taxon>Diptera</taxon>
        <taxon>Brachycera</taxon>
        <taxon>Muscomorpha</taxon>
        <taxon>Muscoidea</taxon>
        <taxon>Muscidae</taxon>
        <taxon>Musca</taxon>
    </lineage>
</organism>
<dbReference type="SMART" id="SM00020">
    <property type="entry name" value="Tryp_SPc"/>
    <property type="match status" value="1"/>
</dbReference>
<dbReference type="eggNOG" id="KOG3627">
    <property type="taxonomic scope" value="Eukaryota"/>
</dbReference>
<dbReference type="PROSITE" id="PS00134">
    <property type="entry name" value="TRYPSIN_HIS"/>
    <property type="match status" value="1"/>
</dbReference>
<protein>
    <recommendedName>
        <fullName evidence="12">CLIP domain-containing serine protease</fullName>
        <ecNumber evidence="11">3.4.21.-</ecNumber>
    </recommendedName>
</protein>
<name>A0A1I8NFA1_MUSDO</name>
<dbReference type="GO" id="GO:0006508">
    <property type="term" value="P:proteolysis"/>
    <property type="evidence" value="ECO:0007669"/>
    <property type="project" value="UniProtKB-KW"/>
</dbReference>
<evidence type="ECO:0000256" key="8">
    <source>
        <dbReference type="ARBA" id="ARBA00023157"/>
    </source>
</evidence>
<feature type="region of interest" description="Disordered" evidence="13">
    <location>
        <begin position="95"/>
        <end position="121"/>
    </location>
</feature>
<keyword evidence="4 11" id="KW-0378">Hydrolase</keyword>
<dbReference type="SMART" id="SM00680">
    <property type="entry name" value="CLIP"/>
    <property type="match status" value="2"/>
</dbReference>
<keyword evidence="3 12" id="KW-0732">Signal</keyword>
<dbReference type="InterPro" id="IPR001314">
    <property type="entry name" value="Peptidase_S1A"/>
</dbReference>
<dbReference type="PRINTS" id="PR00722">
    <property type="entry name" value="CHYMOTRYPSIN"/>
</dbReference>
<evidence type="ECO:0000256" key="9">
    <source>
        <dbReference type="ARBA" id="ARBA00023180"/>
    </source>
</evidence>
<keyword evidence="6" id="KW-0106">Calcium</keyword>
<dbReference type="InterPro" id="IPR038565">
    <property type="entry name" value="CLIP_sf"/>
</dbReference>
<dbReference type="InterPro" id="IPR022700">
    <property type="entry name" value="CLIP"/>
</dbReference>
<evidence type="ECO:0000259" key="14">
    <source>
        <dbReference type="PROSITE" id="PS50240"/>
    </source>
</evidence>
<dbReference type="CDD" id="cd00190">
    <property type="entry name" value="Tryp_SPc"/>
    <property type="match status" value="1"/>
</dbReference>
<dbReference type="SUPFAM" id="SSF50494">
    <property type="entry name" value="Trypsin-like serine proteases"/>
    <property type="match status" value="1"/>
</dbReference>
<keyword evidence="2 11" id="KW-0645">Protease</keyword>
<dbReference type="PROSITE" id="PS50240">
    <property type="entry name" value="TRYPSIN_DOM"/>
    <property type="match status" value="1"/>
</dbReference>
<dbReference type="Gene3D" id="2.40.10.10">
    <property type="entry name" value="Trypsin-like serine proteases"/>
    <property type="match status" value="2"/>
</dbReference>
<feature type="domain" description="Peptidase S1" evidence="14">
    <location>
        <begin position="274"/>
        <end position="522"/>
    </location>
</feature>
<evidence type="ECO:0000256" key="7">
    <source>
        <dbReference type="ARBA" id="ARBA00023145"/>
    </source>
</evidence>
<dbReference type="VEuPathDB" id="VectorBase:MDOMA2_006849"/>
<keyword evidence="9" id="KW-0325">Glycoprotein</keyword>
<evidence type="ECO:0000313" key="16">
    <source>
        <dbReference type="EnsemblMetazoa" id="MDOA014582-PB"/>
    </source>
</evidence>
<dbReference type="InterPro" id="IPR043504">
    <property type="entry name" value="Peptidase_S1_PA_chymotrypsin"/>
</dbReference>
<evidence type="ECO:0000259" key="15">
    <source>
        <dbReference type="PROSITE" id="PS51888"/>
    </source>
</evidence>
<feature type="compositionally biased region" description="Pro residues" evidence="13">
    <location>
        <begin position="151"/>
        <end position="167"/>
    </location>
</feature>